<evidence type="ECO:0000256" key="1">
    <source>
        <dbReference type="SAM" id="SignalP"/>
    </source>
</evidence>
<protein>
    <submittedName>
        <fullName evidence="2">Uncharacterized protein</fullName>
    </submittedName>
</protein>
<feature type="chain" id="PRO_5026348245" evidence="1">
    <location>
        <begin position="17"/>
        <end position="74"/>
    </location>
</feature>
<dbReference type="EMBL" id="SPHZ02000012">
    <property type="protein sequence ID" value="KAF0889715.1"/>
    <property type="molecule type" value="Genomic_DNA"/>
</dbReference>
<sequence>MAITQILLLPWMLVSDMDNDVKKSNEAKDLANNELGDLQSPVLNFAQGLGFVRDGPEGEEEQRDAVHRAYIVTS</sequence>
<evidence type="ECO:0000313" key="2">
    <source>
        <dbReference type="EMBL" id="KAF0889715.1"/>
    </source>
</evidence>
<keyword evidence="3" id="KW-1185">Reference proteome</keyword>
<gene>
    <name evidence="2" type="ORF">E2562_030507</name>
</gene>
<comment type="caution">
    <text evidence="2">The sequence shown here is derived from an EMBL/GenBank/DDBJ whole genome shotgun (WGS) entry which is preliminary data.</text>
</comment>
<name>A0A6G1BMX5_9ORYZ</name>
<dbReference type="Proteomes" id="UP000479710">
    <property type="component" value="Unassembled WGS sequence"/>
</dbReference>
<evidence type="ECO:0000313" key="3">
    <source>
        <dbReference type="Proteomes" id="UP000479710"/>
    </source>
</evidence>
<reference evidence="2 3" key="1">
    <citation type="submission" date="2019-11" db="EMBL/GenBank/DDBJ databases">
        <title>Whole genome sequence of Oryza granulata.</title>
        <authorList>
            <person name="Li W."/>
        </authorList>
    </citation>
    <scope>NUCLEOTIDE SEQUENCE [LARGE SCALE GENOMIC DNA]</scope>
    <source>
        <strain evidence="3">cv. Menghai</strain>
        <tissue evidence="2">Leaf</tissue>
    </source>
</reference>
<feature type="signal peptide" evidence="1">
    <location>
        <begin position="1"/>
        <end position="16"/>
    </location>
</feature>
<keyword evidence="1" id="KW-0732">Signal</keyword>
<proteinExistence type="predicted"/>
<accession>A0A6G1BMX5</accession>
<dbReference type="AlphaFoldDB" id="A0A6G1BMX5"/>
<organism evidence="2 3">
    <name type="scientific">Oryza meyeriana var. granulata</name>
    <dbReference type="NCBI Taxonomy" id="110450"/>
    <lineage>
        <taxon>Eukaryota</taxon>
        <taxon>Viridiplantae</taxon>
        <taxon>Streptophyta</taxon>
        <taxon>Embryophyta</taxon>
        <taxon>Tracheophyta</taxon>
        <taxon>Spermatophyta</taxon>
        <taxon>Magnoliopsida</taxon>
        <taxon>Liliopsida</taxon>
        <taxon>Poales</taxon>
        <taxon>Poaceae</taxon>
        <taxon>BOP clade</taxon>
        <taxon>Oryzoideae</taxon>
        <taxon>Oryzeae</taxon>
        <taxon>Oryzinae</taxon>
        <taxon>Oryza</taxon>
        <taxon>Oryza meyeriana</taxon>
    </lineage>
</organism>